<dbReference type="InterPro" id="IPR036812">
    <property type="entry name" value="NAD(P)_OxRdtase_dom_sf"/>
</dbReference>
<accession>A0A841Z9P1</accession>
<proteinExistence type="predicted"/>
<dbReference type="PANTHER" id="PTHR43638">
    <property type="entry name" value="OXIDOREDUCTASE, ALDO/KETO REDUCTASE FAMILY PROTEIN"/>
    <property type="match status" value="1"/>
</dbReference>
<evidence type="ECO:0000313" key="3">
    <source>
        <dbReference type="Proteomes" id="UP000564536"/>
    </source>
</evidence>
<evidence type="ECO:0000313" key="2">
    <source>
        <dbReference type="EMBL" id="MBC1501589.1"/>
    </source>
</evidence>
<gene>
    <name evidence="2" type="ORF">HB943_13360</name>
</gene>
<dbReference type="InterPro" id="IPR023210">
    <property type="entry name" value="NADP_OxRdtase_dom"/>
</dbReference>
<organism evidence="2 3">
    <name type="scientific">Listeria weihenstephanensis</name>
    <dbReference type="NCBI Taxonomy" id="1006155"/>
    <lineage>
        <taxon>Bacteria</taxon>
        <taxon>Bacillati</taxon>
        <taxon>Bacillota</taxon>
        <taxon>Bacilli</taxon>
        <taxon>Bacillales</taxon>
        <taxon>Listeriaceae</taxon>
        <taxon>Listeria</taxon>
    </lineage>
</organism>
<dbReference type="Proteomes" id="UP000564536">
    <property type="component" value="Unassembled WGS sequence"/>
</dbReference>
<dbReference type="Gene3D" id="3.20.20.100">
    <property type="entry name" value="NADP-dependent oxidoreductase domain"/>
    <property type="match status" value="1"/>
</dbReference>
<reference evidence="2 3" key="1">
    <citation type="submission" date="2020-03" db="EMBL/GenBank/DDBJ databases">
        <title>Soil Listeria distribution.</title>
        <authorList>
            <person name="Liao J."/>
            <person name="Wiedmann M."/>
        </authorList>
    </citation>
    <scope>NUCLEOTIDE SEQUENCE [LARGE SCALE GENOMIC DNA]</scope>
    <source>
        <strain evidence="2 3">FSL L7-1523</strain>
    </source>
</reference>
<dbReference type="PANTHER" id="PTHR43638:SF3">
    <property type="entry name" value="ALDEHYDE REDUCTASE"/>
    <property type="match status" value="1"/>
</dbReference>
<dbReference type="SUPFAM" id="SSF51430">
    <property type="entry name" value="NAD(P)-linked oxidoreductase"/>
    <property type="match status" value="1"/>
</dbReference>
<name>A0A841Z9P1_9LIST</name>
<comment type="caution">
    <text evidence="2">The sequence shown here is derived from an EMBL/GenBank/DDBJ whole genome shotgun (WGS) entry which is preliminary data.</text>
</comment>
<feature type="domain" description="NADP-dependent oxidoreductase" evidence="1">
    <location>
        <begin position="14"/>
        <end position="82"/>
    </location>
</feature>
<dbReference type="Pfam" id="PF00248">
    <property type="entry name" value="Aldo_ket_red"/>
    <property type="match status" value="1"/>
</dbReference>
<dbReference type="EMBL" id="JAARRL010000025">
    <property type="protein sequence ID" value="MBC1501589.1"/>
    <property type="molecule type" value="Genomic_DNA"/>
</dbReference>
<evidence type="ECO:0000259" key="1">
    <source>
        <dbReference type="Pfam" id="PF00248"/>
    </source>
</evidence>
<protein>
    <submittedName>
        <fullName evidence="2">Aldo/keto reductase</fullName>
    </submittedName>
</protein>
<sequence length="100" mass="10851">MEVITMTNEINISRLGLGWSRMTNKTDSASRAESIKTIHTALDAGINLIHTADFHGAGYSEMLVGEALQGSRRDQAFISLKFGALMASRITSGKIILVIK</sequence>
<dbReference type="AlphaFoldDB" id="A0A841Z9P1"/>